<reference evidence="1 2" key="1">
    <citation type="submission" date="2014-08" db="EMBL/GenBank/DDBJ databases">
        <title>Genome sequences of NCPPB Pectobacterium isolates.</title>
        <authorList>
            <person name="Glover R.H."/>
            <person name="Sapp M."/>
            <person name="Elphinstone J."/>
        </authorList>
    </citation>
    <scope>NUCLEOTIDE SEQUENCE [LARGE SCALE GENOMIC DNA]</scope>
    <source>
        <strain evidence="1 2">NCPPB3841</strain>
    </source>
</reference>
<evidence type="ECO:0000313" key="2">
    <source>
        <dbReference type="Proteomes" id="UP000029447"/>
    </source>
</evidence>
<dbReference type="Gene3D" id="2.100.10.50">
    <property type="match status" value="1"/>
</dbReference>
<dbReference type="Proteomes" id="UP000029447">
    <property type="component" value="Unassembled WGS sequence"/>
</dbReference>
<organism evidence="1 2">
    <name type="scientific">Pectobacterium odoriferum</name>
    <dbReference type="NCBI Taxonomy" id="78398"/>
    <lineage>
        <taxon>Bacteria</taxon>
        <taxon>Pseudomonadati</taxon>
        <taxon>Pseudomonadota</taxon>
        <taxon>Gammaproteobacteria</taxon>
        <taxon>Enterobacterales</taxon>
        <taxon>Pectobacteriaceae</taxon>
        <taxon>Pectobacterium</taxon>
    </lineage>
</organism>
<sequence>MAIIFTFAIKKRIITLIQQSKKINVIGGNNADINAPYGYKKIPGDLNKGADGQYIYVYTFVEA</sequence>
<dbReference type="EMBL" id="JQOF01000006">
    <property type="protein sequence ID" value="KGA41879.1"/>
    <property type="molecule type" value="Genomic_DNA"/>
</dbReference>
<proteinExistence type="predicted"/>
<name>A0ABR4VRF8_9GAMM</name>
<keyword evidence="2" id="KW-1185">Reference proteome</keyword>
<gene>
    <name evidence="1" type="ORF">KU75_09120</name>
</gene>
<protein>
    <submittedName>
        <fullName evidence="1">Uncharacterized protein</fullName>
    </submittedName>
</protein>
<evidence type="ECO:0000313" key="1">
    <source>
        <dbReference type="EMBL" id="KGA41879.1"/>
    </source>
</evidence>
<dbReference type="RefSeq" id="WP_044204760.1">
    <property type="nucleotide sequence ID" value="NZ_JBEHES010000071.1"/>
</dbReference>
<accession>A0ABR4VRF8</accession>
<comment type="caution">
    <text evidence="1">The sequence shown here is derived from an EMBL/GenBank/DDBJ whole genome shotgun (WGS) entry which is preliminary data.</text>
</comment>